<evidence type="ECO:0000313" key="4">
    <source>
        <dbReference type="Proteomes" id="UP000663852"/>
    </source>
</evidence>
<dbReference type="Proteomes" id="UP000663852">
    <property type="component" value="Unassembled WGS sequence"/>
</dbReference>
<organism evidence="1 4">
    <name type="scientific">Adineta ricciae</name>
    <name type="common">Rotifer</name>
    <dbReference type="NCBI Taxonomy" id="249248"/>
    <lineage>
        <taxon>Eukaryota</taxon>
        <taxon>Metazoa</taxon>
        <taxon>Spiralia</taxon>
        <taxon>Gnathifera</taxon>
        <taxon>Rotifera</taxon>
        <taxon>Eurotatoria</taxon>
        <taxon>Bdelloidea</taxon>
        <taxon>Adinetida</taxon>
        <taxon>Adinetidae</taxon>
        <taxon>Adineta</taxon>
    </lineage>
</organism>
<comment type="caution">
    <text evidence="1">The sequence shown here is derived from an EMBL/GenBank/DDBJ whole genome shotgun (WGS) entry which is preliminary data.</text>
</comment>
<proteinExistence type="predicted"/>
<evidence type="ECO:0000313" key="1">
    <source>
        <dbReference type="EMBL" id="CAF1034270.1"/>
    </source>
</evidence>
<protein>
    <submittedName>
        <fullName evidence="1">Uncharacterized protein</fullName>
    </submittedName>
</protein>
<dbReference type="PANTHER" id="PTHR36696">
    <property type="entry name" value="AGAP012002-PA"/>
    <property type="match status" value="1"/>
</dbReference>
<dbReference type="EMBL" id="CAJNOR010001308">
    <property type="protein sequence ID" value="CAF1118453.1"/>
    <property type="molecule type" value="Genomic_DNA"/>
</dbReference>
<dbReference type="EMBL" id="CAJNOJ010000072">
    <property type="protein sequence ID" value="CAF1034270.1"/>
    <property type="molecule type" value="Genomic_DNA"/>
</dbReference>
<sequence length="180" mass="21159">MYENSDGFAANLEDQSRTFSRVNSVILSQQASRFSLPFDVKDFERMTPRVYLEKFCKVNNRRHVLYKRVFDKHKDNEGELPFKFLSDALADAYMRTIDMNYITDVINLLDLPTNTKLTLSEFEGIAAFSERYFFNIFTRQENAEPQLQKDVLEKLDFASINWKLIGVNISPTLRQILRHI</sequence>
<gene>
    <name evidence="1" type="ORF">EDS130_LOCUS16576</name>
    <name evidence="2" type="ORF">XAT740_LOCUS19246</name>
</gene>
<accession>A0A814J788</accession>
<reference evidence="1" key="1">
    <citation type="submission" date="2021-02" db="EMBL/GenBank/DDBJ databases">
        <authorList>
            <person name="Nowell W R."/>
        </authorList>
    </citation>
    <scope>NUCLEOTIDE SEQUENCE</scope>
</reference>
<dbReference type="PANTHER" id="PTHR36696:SF1">
    <property type="entry name" value="EF-HAND DOMAIN-CONTAINING PROTEIN"/>
    <property type="match status" value="1"/>
</dbReference>
<name>A0A814J788_ADIRI</name>
<dbReference type="Proteomes" id="UP000663828">
    <property type="component" value="Unassembled WGS sequence"/>
</dbReference>
<dbReference type="AlphaFoldDB" id="A0A814J788"/>
<keyword evidence="3" id="KW-1185">Reference proteome</keyword>
<dbReference type="OrthoDB" id="10021598at2759"/>
<evidence type="ECO:0000313" key="3">
    <source>
        <dbReference type="Proteomes" id="UP000663828"/>
    </source>
</evidence>
<evidence type="ECO:0000313" key="2">
    <source>
        <dbReference type="EMBL" id="CAF1118453.1"/>
    </source>
</evidence>